<evidence type="ECO:0000313" key="3">
    <source>
        <dbReference type="Proteomes" id="UP001281614"/>
    </source>
</evidence>
<feature type="region of interest" description="Disordered" evidence="1">
    <location>
        <begin position="1"/>
        <end position="143"/>
    </location>
</feature>
<accession>A0AAE0D408</accession>
<sequence length="527" mass="60804">MRPPETLTTRSVDTSTTSKHSSSIVAKGQAREDDNAHIQSVPKHHQQVSELDISHPGFREVPANVTRIAAGTRSAAAPPPNQPQAAPLNRRRPLTRKSKKKNRRGDNSDSGSEPDNTNRRGNNDNYSASRRPEGAPEVLEAVLPPEYQRQMRQKEFDWMRRLKKAGQTCEEFHEQCAKNREIGEERLEKLANDPRASQSGRTHRAPMYHPDLRRILSNQKALRTRLKIWESRRRAHFDKVLYSYFQAALRNDCPMEAPIDMFDTPQRIVEAVEAEMVHCLGWFSPHEDSAGTDLASGSTNNKVLVCQMIQQMYRCADPFWELNRETEMLTATDSVRQKIREIQVPETSTVGKVTRTYVDKIMTLIENFNAIDYEYQNESGCEYVVRRISEAGLGPINYLRWILDARDENSLLVYIRGLQWKQTKELRASRRIRQEMFYPGDSSPGLVWSVLWSWDQPKMFEEFSKDSIAELGWFYEESEQARFVQYQRRSAYLDECESTDDVMIKVSMTKEVIGMCRSDGQLITLDS</sequence>
<keyword evidence="3" id="KW-1185">Reference proteome</keyword>
<proteinExistence type="predicted"/>
<protein>
    <submittedName>
        <fullName evidence="2">Uncharacterized protein</fullName>
    </submittedName>
</protein>
<evidence type="ECO:0000313" key="2">
    <source>
        <dbReference type="EMBL" id="KAK2752517.1"/>
    </source>
</evidence>
<gene>
    <name evidence="2" type="ORF">CKAH01_17685</name>
</gene>
<name>A0AAE0D408_COLKA</name>
<dbReference type="Proteomes" id="UP001281614">
    <property type="component" value="Unassembled WGS sequence"/>
</dbReference>
<organism evidence="2 3">
    <name type="scientific">Colletotrichum kahawae</name>
    <name type="common">Coffee berry disease fungus</name>
    <dbReference type="NCBI Taxonomy" id="34407"/>
    <lineage>
        <taxon>Eukaryota</taxon>
        <taxon>Fungi</taxon>
        <taxon>Dikarya</taxon>
        <taxon>Ascomycota</taxon>
        <taxon>Pezizomycotina</taxon>
        <taxon>Sordariomycetes</taxon>
        <taxon>Hypocreomycetidae</taxon>
        <taxon>Glomerellales</taxon>
        <taxon>Glomerellaceae</taxon>
        <taxon>Colletotrichum</taxon>
        <taxon>Colletotrichum gloeosporioides species complex</taxon>
    </lineage>
</organism>
<reference evidence="2" key="1">
    <citation type="submission" date="2023-02" db="EMBL/GenBank/DDBJ databases">
        <title>Colletotrichum kahawae CIFC_Que2 genome sequencing and assembly.</title>
        <authorList>
            <person name="Baroncelli R."/>
        </authorList>
    </citation>
    <scope>NUCLEOTIDE SEQUENCE</scope>
    <source>
        <strain evidence="2">CIFC_Que2</strain>
    </source>
</reference>
<feature type="compositionally biased region" description="Low complexity" evidence="1">
    <location>
        <begin position="1"/>
        <end position="18"/>
    </location>
</feature>
<feature type="compositionally biased region" description="Basic residues" evidence="1">
    <location>
        <begin position="89"/>
        <end position="103"/>
    </location>
</feature>
<evidence type="ECO:0000256" key="1">
    <source>
        <dbReference type="SAM" id="MobiDB-lite"/>
    </source>
</evidence>
<dbReference type="EMBL" id="VYYT01000249">
    <property type="protein sequence ID" value="KAK2752517.1"/>
    <property type="molecule type" value="Genomic_DNA"/>
</dbReference>
<comment type="caution">
    <text evidence="2">The sequence shown here is derived from an EMBL/GenBank/DDBJ whole genome shotgun (WGS) entry which is preliminary data.</text>
</comment>
<dbReference type="AlphaFoldDB" id="A0AAE0D408"/>